<accession>A0ABW2KBI5</accession>
<comment type="caution">
    <text evidence="1">The sequence shown here is derived from an EMBL/GenBank/DDBJ whole genome shotgun (WGS) entry which is preliminary data.</text>
</comment>
<dbReference type="SUPFAM" id="SSF52540">
    <property type="entry name" value="P-loop containing nucleoside triphosphate hydrolases"/>
    <property type="match status" value="1"/>
</dbReference>
<protein>
    <submittedName>
        <fullName evidence="1">AAA family ATPase</fullName>
    </submittedName>
</protein>
<evidence type="ECO:0000313" key="2">
    <source>
        <dbReference type="Proteomes" id="UP001596540"/>
    </source>
</evidence>
<keyword evidence="2" id="KW-1185">Reference proteome</keyword>
<dbReference type="Pfam" id="PF13671">
    <property type="entry name" value="AAA_33"/>
    <property type="match status" value="1"/>
</dbReference>
<gene>
    <name evidence="1" type="ORF">ACFQRF_06585</name>
</gene>
<dbReference type="EMBL" id="JBHTBH010000002">
    <property type="protein sequence ID" value="MFC7327404.1"/>
    <property type="molecule type" value="Genomic_DNA"/>
</dbReference>
<dbReference type="InterPro" id="IPR027417">
    <property type="entry name" value="P-loop_NTPase"/>
</dbReference>
<proteinExistence type="predicted"/>
<dbReference type="RefSeq" id="WP_379869675.1">
    <property type="nucleotide sequence ID" value="NZ_JBHTBH010000002.1"/>
</dbReference>
<evidence type="ECO:0000313" key="1">
    <source>
        <dbReference type="EMBL" id="MFC7327404.1"/>
    </source>
</evidence>
<organism evidence="1 2">
    <name type="scientific">Marinactinospora rubrisoli</name>
    <dbReference type="NCBI Taxonomy" id="2715399"/>
    <lineage>
        <taxon>Bacteria</taxon>
        <taxon>Bacillati</taxon>
        <taxon>Actinomycetota</taxon>
        <taxon>Actinomycetes</taxon>
        <taxon>Streptosporangiales</taxon>
        <taxon>Nocardiopsidaceae</taxon>
        <taxon>Marinactinospora</taxon>
    </lineage>
</organism>
<dbReference type="Proteomes" id="UP001596540">
    <property type="component" value="Unassembled WGS sequence"/>
</dbReference>
<sequence length="195" mass="20778">MRPSSEAAAVWVVAGAPGAGKSTVADLLLRTLYPVPALLDKDALFSGFAAAVLDAHGRPRGEREGPWYDAHVKVHEYGGMTAAARQIRSAGAPVMLVAPFTGQIRDARRWRSWTAELGGDPVRLVWVRCDVPTLRARLRERGRERDAGKLAAFDAFVARTRPDEPPAAPHLVVDNRSGAPPLAGQVAALAAAPGH</sequence>
<reference evidence="2" key="1">
    <citation type="journal article" date="2019" name="Int. J. Syst. Evol. Microbiol.">
        <title>The Global Catalogue of Microorganisms (GCM) 10K type strain sequencing project: providing services to taxonomists for standard genome sequencing and annotation.</title>
        <authorList>
            <consortium name="The Broad Institute Genomics Platform"/>
            <consortium name="The Broad Institute Genome Sequencing Center for Infectious Disease"/>
            <person name="Wu L."/>
            <person name="Ma J."/>
        </authorList>
    </citation>
    <scope>NUCLEOTIDE SEQUENCE [LARGE SCALE GENOMIC DNA]</scope>
    <source>
        <strain evidence="2">CGMCC 4.7382</strain>
    </source>
</reference>
<dbReference type="Gene3D" id="3.40.50.300">
    <property type="entry name" value="P-loop containing nucleotide triphosphate hydrolases"/>
    <property type="match status" value="1"/>
</dbReference>
<name>A0ABW2KBI5_9ACTN</name>